<keyword evidence="5" id="KW-1185">Reference proteome</keyword>
<dbReference type="Proteomes" id="UP000797356">
    <property type="component" value="Chromosome 1"/>
</dbReference>
<dbReference type="PANTHER" id="PTHR31642:SF145">
    <property type="entry name" value="BRASSINOSTEROID-RELATED ACYLTRANSFERASE 1"/>
    <property type="match status" value="1"/>
</dbReference>
<evidence type="ECO:0000256" key="1">
    <source>
        <dbReference type="ARBA" id="ARBA00009861"/>
    </source>
</evidence>
<reference evidence="4" key="2">
    <citation type="submission" date="2019-07" db="EMBL/GenBank/DDBJ databases">
        <authorList>
            <person name="Yang Y."/>
            <person name="Bocs S."/>
            <person name="Baudouin L."/>
        </authorList>
    </citation>
    <scope>NUCLEOTIDE SEQUENCE</scope>
    <source>
        <tissue evidence="4">Spear leaf of Hainan Tall coconut</tissue>
    </source>
</reference>
<sequence>MAIQREDYHKVLITKTTTVHPRAHPHEARVIQLSNLDRKCPLLMYLVFFYRSPPPHQRLSAGSLFSSLKMGLEDTLSAWYPAAGRLFLSPANGKLDLVCTNSGALLVEAATRLKISELGDLSQYNDFYEHLIFRPPLSSSFSDMPLVVAQVTKFGCGGYAVGVGTNHSLFDGLANYNFMNAWASKTVGKEDEAVELVEPVHERGRLLVGRGQIDKNLSRPGGREKMTRVTAVDHLYLLIKQAVSMERMDPDGKKLQGDHKFSEVGSASHEQFVLRTFSLRSSMVGKLKSKATRGWSGTSCSSFEVVAAHLWKRDLDPMARMEEISGGMKKGKARTKALGIPKDRTVCLQFAVDTRTRMDPPLPKEFTGNAYVLSSISCTTGELERESLAIIIEKIKEAKQAVTNDYVGAYLEALEAPQGVLPPLPELTMVSDWTRTPYHKVDFGLGDAVYVSPLASPFQQVAYFMQSPIDGGGIDVRIGLLQKHVPAFSHYFLGML</sequence>
<dbReference type="Pfam" id="PF02458">
    <property type="entry name" value="Transferase"/>
    <property type="match status" value="1"/>
</dbReference>
<dbReference type="GO" id="GO:0016747">
    <property type="term" value="F:acyltransferase activity, transferring groups other than amino-acyl groups"/>
    <property type="evidence" value="ECO:0007669"/>
    <property type="project" value="TreeGrafter"/>
</dbReference>
<gene>
    <name evidence="4" type="ORF">COCNU_01G005370</name>
</gene>
<evidence type="ECO:0000256" key="2">
    <source>
        <dbReference type="ARBA" id="ARBA00022679"/>
    </source>
</evidence>
<evidence type="ECO:0000313" key="4">
    <source>
        <dbReference type="EMBL" id="KAG1326603.1"/>
    </source>
</evidence>
<dbReference type="EMBL" id="CM017872">
    <property type="protein sequence ID" value="KAG1326603.1"/>
    <property type="molecule type" value="Genomic_DNA"/>
</dbReference>
<evidence type="ECO:0000256" key="3">
    <source>
        <dbReference type="ARBA" id="ARBA00023315"/>
    </source>
</evidence>
<proteinExistence type="inferred from homology"/>
<evidence type="ECO:0000313" key="5">
    <source>
        <dbReference type="Proteomes" id="UP000797356"/>
    </source>
</evidence>
<reference evidence="4" key="1">
    <citation type="journal article" date="2017" name="Gigascience">
        <title>The genome draft of coconut (Cocos nucifera).</title>
        <authorList>
            <person name="Xiao Y."/>
            <person name="Xu P."/>
            <person name="Fan H."/>
            <person name="Baudouin L."/>
            <person name="Xia W."/>
            <person name="Bocs S."/>
            <person name="Xu J."/>
            <person name="Li Q."/>
            <person name="Guo A."/>
            <person name="Zhou L."/>
            <person name="Li J."/>
            <person name="Wu Y."/>
            <person name="Ma Z."/>
            <person name="Armero A."/>
            <person name="Issali A.E."/>
            <person name="Liu N."/>
            <person name="Peng M."/>
            <person name="Yang Y."/>
        </authorList>
    </citation>
    <scope>NUCLEOTIDE SEQUENCE</scope>
    <source>
        <tissue evidence="4">Spear leaf of Hainan Tall coconut</tissue>
    </source>
</reference>
<dbReference type="PANTHER" id="PTHR31642">
    <property type="entry name" value="TRICHOTHECENE 3-O-ACETYLTRANSFERASE"/>
    <property type="match status" value="1"/>
</dbReference>
<organism evidence="4 5">
    <name type="scientific">Cocos nucifera</name>
    <name type="common">Coconut palm</name>
    <dbReference type="NCBI Taxonomy" id="13894"/>
    <lineage>
        <taxon>Eukaryota</taxon>
        <taxon>Viridiplantae</taxon>
        <taxon>Streptophyta</taxon>
        <taxon>Embryophyta</taxon>
        <taxon>Tracheophyta</taxon>
        <taxon>Spermatophyta</taxon>
        <taxon>Magnoliopsida</taxon>
        <taxon>Liliopsida</taxon>
        <taxon>Arecaceae</taxon>
        <taxon>Arecoideae</taxon>
        <taxon>Cocoseae</taxon>
        <taxon>Attaleinae</taxon>
        <taxon>Cocos</taxon>
    </lineage>
</organism>
<dbReference type="InterPro" id="IPR050317">
    <property type="entry name" value="Plant_Fungal_Acyltransferase"/>
</dbReference>
<dbReference type="Gene3D" id="3.30.559.10">
    <property type="entry name" value="Chloramphenicol acetyltransferase-like domain"/>
    <property type="match status" value="2"/>
</dbReference>
<protein>
    <submittedName>
        <fullName evidence="4">Brassinosteroid-related acyltransferase 1</fullName>
    </submittedName>
</protein>
<keyword evidence="3 4" id="KW-0012">Acyltransferase</keyword>
<keyword evidence="2" id="KW-0808">Transferase</keyword>
<name>A0A8K0HUJ5_COCNU</name>
<dbReference type="InterPro" id="IPR023213">
    <property type="entry name" value="CAT-like_dom_sf"/>
</dbReference>
<comment type="caution">
    <text evidence="4">The sequence shown here is derived from an EMBL/GenBank/DDBJ whole genome shotgun (WGS) entry which is preliminary data.</text>
</comment>
<accession>A0A8K0HUJ5</accession>
<comment type="similarity">
    <text evidence="1">Belongs to the plant acyltransferase family.</text>
</comment>
<dbReference type="AlphaFoldDB" id="A0A8K0HUJ5"/>
<dbReference type="OrthoDB" id="671439at2759"/>